<evidence type="ECO:0000256" key="1">
    <source>
        <dbReference type="SAM" id="MobiDB-lite"/>
    </source>
</evidence>
<feature type="compositionally biased region" description="Acidic residues" evidence="1">
    <location>
        <begin position="37"/>
        <end position="48"/>
    </location>
</feature>
<sequence length="472" mass="52396">MSLFSVLLNELRKATVVVDDDAKKRSNSGNEATADPLEGDVMDSIEELEEHRDGDIDLDNEAEGGLDDIAEDDEDEDDDDDASDLTHNTKVRDKMMGGAKIARDAATQVWSRTKITRLKFPSSSGKSTMPRVRKTSFMMSSRNTSRTKLDAVLGSDDSTSEAVIYDSMNEMWQDDVFNLPVCKDLPRLVRRVCVLDHNDEILYLAPGASNPASTHLAMKPAVDASESIDGEEVIPDSADSAFGAPEDSSTSGVDAETEARRNSRLARWSLRRKKDGRSSIKANELSSNASVVRLIVDLIVVLLAYLEPDEDVQAAVIEEVREIQASVTEASDLQLVVRQIIEAVGVDSKVTKVLKCIHQNVVLQSTVAIKEKLTMQFPTKDVRSSDGWRITITLSKGFAQVRHTRREQSIDSFGNIENHWEFEWELRMTFDQQMQNMTAAQLRVTRLMLSETMDVGLAARLKATLVDGLIVM</sequence>
<evidence type="ECO:0000313" key="3">
    <source>
        <dbReference type="EMBL" id="GBG28816.1"/>
    </source>
</evidence>
<dbReference type="Pfam" id="PF24929">
    <property type="entry name" value="GlfB_C"/>
    <property type="match status" value="1"/>
</dbReference>
<keyword evidence="4" id="KW-1185">Reference proteome</keyword>
<evidence type="ECO:0000313" key="4">
    <source>
        <dbReference type="Proteomes" id="UP000241890"/>
    </source>
</evidence>
<comment type="caution">
    <text evidence="3">The sequence shown here is derived from an EMBL/GenBank/DDBJ whole genome shotgun (WGS) entry which is preliminary data.</text>
</comment>
<feature type="region of interest" description="Disordered" evidence="1">
    <location>
        <begin position="19"/>
        <end position="89"/>
    </location>
</feature>
<reference evidence="3 4" key="1">
    <citation type="submission" date="2017-12" db="EMBL/GenBank/DDBJ databases">
        <title>Sequencing, de novo assembly and annotation of complete genome of a new Thraustochytrid species, strain FCC1311.</title>
        <authorList>
            <person name="Sedici K."/>
            <person name="Godart F."/>
            <person name="Aiese Cigliano R."/>
            <person name="Sanseverino W."/>
            <person name="Barakat M."/>
            <person name="Ortet P."/>
            <person name="Marechal E."/>
            <person name="Cagnac O."/>
            <person name="Amato A."/>
        </authorList>
    </citation>
    <scope>NUCLEOTIDE SEQUENCE [LARGE SCALE GENOMIC DNA]</scope>
</reference>
<proteinExistence type="predicted"/>
<dbReference type="OrthoDB" id="18123at2759"/>
<name>A0A2R5GCW9_9STRA</name>
<feature type="region of interest" description="Disordered" evidence="1">
    <location>
        <begin position="236"/>
        <end position="260"/>
    </location>
</feature>
<evidence type="ECO:0000259" key="2">
    <source>
        <dbReference type="Pfam" id="PF24929"/>
    </source>
</evidence>
<dbReference type="InParanoid" id="A0A2R5GCW9"/>
<dbReference type="AlphaFoldDB" id="A0A2R5GCW9"/>
<dbReference type="InterPro" id="IPR056651">
    <property type="entry name" value="GlfB-like_C"/>
</dbReference>
<accession>A0A2R5GCW9</accession>
<protein>
    <recommendedName>
        <fullName evidence="2">Ras guanine nucleotide exchange factor glfB-like C-terminal domain-containing protein</fullName>
    </recommendedName>
</protein>
<dbReference type="EMBL" id="BEYU01000049">
    <property type="protein sequence ID" value="GBG28816.1"/>
    <property type="molecule type" value="Genomic_DNA"/>
</dbReference>
<feature type="domain" description="Ras guanine nucleotide exchange factor glfB-like C-terminal" evidence="2">
    <location>
        <begin position="288"/>
        <end position="451"/>
    </location>
</feature>
<organism evidence="3 4">
    <name type="scientific">Hondaea fermentalgiana</name>
    <dbReference type="NCBI Taxonomy" id="2315210"/>
    <lineage>
        <taxon>Eukaryota</taxon>
        <taxon>Sar</taxon>
        <taxon>Stramenopiles</taxon>
        <taxon>Bigyra</taxon>
        <taxon>Labyrinthulomycetes</taxon>
        <taxon>Thraustochytrida</taxon>
        <taxon>Thraustochytriidae</taxon>
        <taxon>Hondaea</taxon>
    </lineage>
</organism>
<dbReference type="PANTHER" id="PTHR36127:SF3">
    <property type="entry name" value="COMM DOMAIN-CONTAINING PROTEIN"/>
    <property type="match status" value="1"/>
</dbReference>
<gene>
    <name evidence="3" type="ORF">FCC1311_050372</name>
</gene>
<dbReference type="PANTHER" id="PTHR36127">
    <property type="entry name" value="EXPRESSED PROTEIN"/>
    <property type="match status" value="1"/>
</dbReference>
<feature type="compositionally biased region" description="Acidic residues" evidence="1">
    <location>
        <begin position="56"/>
        <end position="83"/>
    </location>
</feature>
<dbReference type="Proteomes" id="UP000241890">
    <property type="component" value="Unassembled WGS sequence"/>
</dbReference>